<dbReference type="EMBL" id="LSRS01000004">
    <property type="protein sequence ID" value="KAF1084794.1"/>
    <property type="molecule type" value="Genomic_DNA"/>
</dbReference>
<reference evidence="1" key="1">
    <citation type="submission" date="2016-02" db="EMBL/GenBank/DDBJ databases">
        <title>Draft Genome Sequence of Sporotomaculum syntrophicum Strain FB, a Syntrophic Benzoate Degrader.</title>
        <authorList>
            <person name="Nobu M.K."/>
            <person name="Narihiro T."/>
            <person name="Qiu Y.-L."/>
            <person name="Ohashi A."/>
            <person name="Liu W.-T."/>
            <person name="Yuji S."/>
        </authorList>
    </citation>
    <scope>NUCLEOTIDE SEQUENCE</scope>
    <source>
        <strain evidence="1">FB</strain>
    </source>
</reference>
<keyword evidence="2" id="KW-1185">Reference proteome</keyword>
<comment type="caution">
    <text evidence="1">The sequence shown here is derived from an EMBL/GenBank/DDBJ whole genome shotgun (WGS) entry which is preliminary data.</text>
</comment>
<dbReference type="AlphaFoldDB" id="A0A9D3AYH1"/>
<evidence type="ECO:0000313" key="1">
    <source>
        <dbReference type="EMBL" id="KAF1084794.1"/>
    </source>
</evidence>
<dbReference type="Proteomes" id="UP000798488">
    <property type="component" value="Unassembled WGS sequence"/>
</dbReference>
<evidence type="ECO:0000313" key="2">
    <source>
        <dbReference type="Proteomes" id="UP000798488"/>
    </source>
</evidence>
<protein>
    <submittedName>
        <fullName evidence="1">Uncharacterized protein</fullName>
    </submittedName>
</protein>
<proteinExistence type="predicted"/>
<name>A0A9D3AYH1_9FIRM</name>
<gene>
    <name evidence="1" type="ORF">SPSYN_01964</name>
</gene>
<organism evidence="1 2">
    <name type="scientific">Sporotomaculum syntrophicum</name>
    <dbReference type="NCBI Taxonomy" id="182264"/>
    <lineage>
        <taxon>Bacteria</taxon>
        <taxon>Bacillati</taxon>
        <taxon>Bacillota</taxon>
        <taxon>Clostridia</taxon>
        <taxon>Eubacteriales</taxon>
        <taxon>Desulfallaceae</taxon>
        <taxon>Sporotomaculum</taxon>
    </lineage>
</organism>
<accession>A0A9D3AYH1</accession>
<sequence length="62" mass="7315">MRYNVKITCWNMLIPPGYLQLKNEKVDFMNNKEIVTKENLIEVFRRNQRPSYAENPLAGQTG</sequence>